<keyword evidence="2" id="KW-1185">Reference proteome</keyword>
<dbReference type="RefSeq" id="WP_129047618.1">
    <property type="nucleotide sequence ID" value="NZ_SDHX01000001.1"/>
</dbReference>
<organism evidence="1 2">
    <name type="scientific">Oleiharenicola lentus</name>
    <dbReference type="NCBI Taxonomy" id="2508720"/>
    <lineage>
        <taxon>Bacteria</taxon>
        <taxon>Pseudomonadati</taxon>
        <taxon>Verrucomicrobiota</taxon>
        <taxon>Opitutia</taxon>
        <taxon>Opitutales</taxon>
        <taxon>Opitutaceae</taxon>
        <taxon>Oleiharenicola</taxon>
    </lineage>
</organism>
<reference evidence="1 2" key="1">
    <citation type="submission" date="2019-01" db="EMBL/GenBank/DDBJ databases">
        <title>Lacunisphaera sp. strain TWA-58.</title>
        <authorList>
            <person name="Chen W.-M."/>
        </authorList>
    </citation>
    <scope>NUCLEOTIDE SEQUENCE [LARGE SCALE GENOMIC DNA]</scope>
    <source>
        <strain evidence="1 2">TWA-58</strain>
    </source>
</reference>
<name>A0A4Q1CBH4_9BACT</name>
<accession>A0A4Q1CBH4</accession>
<protein>
    <recommendedName>
        <fullName evidence="3">Glycoside hydrolase family 42 N-terminal domain-containing protein</fullName>
    </recommendedName>
</protein>
<dbReference type="Gene3D" id="3.20.20.80">
    <property type="entry name" value="Glycosidases"/>
    <property type="match status" value="1"/>
</dbReference>
<dbReference type="AlphaFoldDB" id="A0A4Q1CBH4"/>
<dbReference type="Proteomes" id="UP000290218">
    <property type="component" value="Unassembled WGS sequence"/>
</dbReference>
<evidence type="ECO:0000313" key="1">
    <source>
        <dbReference type="EMBL" id="RXK56252.1"/>
    </source>
</evidence>
<comment type="caution">
    <text evidence="1">The sequence shown here is derived from an EMBL/GenBank/DDBJ whole genome shotgun (WGS) entry which is preliminary data.</text>
</comment>
<proteinExistence type="predicted"/>
<sequence length="732" mass="80087">MPRSPLISKVEMRAGRPTLVLNGQPHAPLIYALSDCPGARWSWEELPARNISLFAAQGVRLFQLDLWFEQMLSGPDAALDLTLAQRQIAGVLAQCPDAAVMLRLHVNAPPWWCARHPEECVGYADVPVEEKERWGLVRPLHGDGDRPLRASFASTKWREWADTHLADFCTRLGATPEGGGLFAIQLANGLYGEWHQFGFLHHDPDTGVAATRAYREWLRTRYGSDEQLADAWQRPGARIEAVLPPDSPARETVAVGPLRDPRTQQDLIDYFTWLHLTMADALLGLAATVKRCWPRPIVTAAFQGYFYGQFARNAAGSHLAHDKVLASPHLDCLCSPASYTDGVRALGGSGHGRGITGAVRRAGKLWLDENDHGTFLVGCPWDRHFKTTLEDDIACLRRNALLPVIRGGGQWWYDFGMVAGTPDFATHGNVGWWDHPRLAAEIRAIHRVAQSRHGRPYRRPADVLVIHDPWSFCHTVAKRWSLEGFKFGDQPPVGPNPFSGRGMDGLLEGLYRSGLVADEALIGELGQLDLSPFKLVIFGSTVVLNETQRQVIASQVAAAGRHVMFTGYVGWSNGREIGGALAGAVTGITTHGRDATRPISTLELDGIREVQTLEPPKHVPVYDVPATQVAGRWSDGSISAAWRKTDTATWWSFGVSPTAPALLRTLGRRAGCHVINDHDDATLLGDGLLMVHTLTGGPRTLRLPGGPTIPANLSARSTTVYDAESGEVLLGS</sequence>
<evidence type="ECO:0000313" key="2">
    <source>
        <dbReference type="Proteomes" id="UP000290218"/>
    </source>
</evidence>
<dbReference type="EMBL" id="SDHX01000001">
    <property type="protein sequence ID" value="RXK56252.1"/>
    <property type="molecule type" value="Genomic_DNA"/>
</dbReference>
<dbReference type="OrthoDB" id="178893at2"/>
<gene>
    <name evidence="1" type="ORF">ESB00_10365</name>
</gene>
<evidence type="ECO:0008006" key="3">
    <source>
        <dbReference type="Google" id="ProtNLM"/>
    </source>
</evidence>